<evidence type="ECO:0000256" key="1">
    <source>
        <dbReference type="SAM" id="MobiDB-lite"/>
    </source>
</evidence>
<reference evidence="3" key="1">
    <citation type="submission" date="2018-02" db="EMBL/GenBank/DDBJ databases">
        <authorList>
            <person name="Hornung B."/>
        </authorList>
    </citation>
    <scope>NUCLEOTIDE SEQUENCE [LARGE SCALE GENOMIC DNA]</scope>
</reference>
<feature type="compositionally biased region" description="Basic residues" evidence="1">
    <location>
        <begin position="13"/>
        <end position="22"/>
    </location>
</feature>
<evidence type="ECO:0000313" key="3">
    <source>
        <dbReference type="Proteomes" id="UP000265962"/>
    </source>
</evidence>
<dbReference type="EMBL" id="OMOH01000013">
    <property type="protein sequence ID" value="SPF69422.1"/>
    <property type="molecule type" value="Genomic_DNA"/>
</dbReference>
<accession>A0A375I3Y7</accession>
<feature type="compositionally biased region" description="Polar residues" evidence="1">
    <location>
        <begin position="206"/>
        <end position="219"/>
    </location>
</feature>
<keyword evidence="3" id="KW-1185">Reference proteome</keyword>
<dbReference type="Proteomes" id="UP000265962">
    <property type="component" value="Unassembled WGS sequence"/>
</dbReference>
<protein>
    <submittedName>
        <fullName evidence="2">Uncharacterized protein</fullName>
    </submittedName>
</protein>
<gene>
    <name evidence="2" type="ORF">PROPJV5_2371</name>
</gene>
<evidence type="ECO:0000313" key="2">
    <source>
        <dbReference type="EMBL" id="SPF69422.1"/>
    </source>
</evidence>
<organism evidence="2 3">
    <name type="scientific">Propionibacterium ruminifibrarum</name>
    <dbReference type="NCBI Taxonomy" id="1962131"/>
    <lineage>
        <taxon>Bacteria</taxon>
        <taxon>Bacillati</taxon>
        <taxon>Actinomycetota</taxon>
        <taxon>Actinomycetes</taxon>
        <taxon>Propionibacteriales</taxon>
        <taxon>Propionibacteriaceae</taxon>
        <taxon>Propionibacterium</taxon>
    </lineage>
</organism>
<name>A0A375I3Y7_9ACTN</name>
<sequence length="230" mass="25797">MTPQGPEPLRPAHAARSRHRHPRQPEPSHDLRRRRVRHDRRCTRLRRAVPRRRAPERDLQPTVPHRSVGAPSCDRPDPDTLTMVHPVDDRGQPPLLIAERHGVRGSRTRFPAFFGHAASAGVHRPMGDSALGHVVVRLPALIHPLEVEQPRTVDEFVQHPRREKTGLGRVFAHGRPGSVTSPSASGTKRPKPKWLWRPRQTGPVRGTSTSMRSIQTASEGESAGSHRLVR</sequence>
<feature type="region of interest" description="Disordered" evidence="1">
    <location>
        <begin position="170"/>
        <end position="230"/>
    </location>
</feature>
<feature type="compositionally biased region" description="Basic residues" evidence="1">
    <location>
        <begin position="31"/>
        <end position="52"/>
    </location>
</feature>
<dbReference type="AlphaFoldDB" id="A0A375I3Y7"/>
<proteinExistence type="predicted"/>
<feature type="region of interest" description="Disordered" evidence="1">
    <location>
        <begin position="1"/>
        <end position="78"/>
    </location>
</feature>